<evidence type="ECO:0008006" key="3">
    <source>
        <dbReference type="Google" id="ProtNLM"/>
    </source>
</evidence>
<gene>
    <name evidence="1" type="ORF">BEN30_02875</name>
</gene>
<dbReference type="Proteomes" id="UP000095347">
    <property type="component" value="Unassembled WGS sequence"/>
</dbReference>
<accession>A0A1E5QBY9</accession>
<evidence type="ECO:0000313" key="1">
    <source>
        <dbReference type="EMBL" id="OEJ69511.1"/>
    </source>
</evidence>
<dbReference type="STRING" id="28181.BEN30_02875"/>
<name>A0A1E5QBY9_9PROT</name>
<dbReference type="InterPro" id="IPR015000">
    <property type="entry name" value="EipB-like"/>
</dbReference>
<reference evidence="2" key="1">
    <citation type="submission" date="2016-07" db="EMBL/GenBank/DDBJ databases">
        <authorList>
            <person name="Florea S."/>
            <person name="Webb J.S."/>
            <person name="Jaromczyk J."/>
            <person name="Schardl C.L."/>
        </authorList>
    </citation>
    <scope>NUCLEOTIDE SEQUENCE [LARGE SCALE GENOMIC DNA]</scope>
    <source>
        <strain evidence="2">MV-1</strain>
    </source>
</reference>
<dbReference type="EMBL" id="MCGG01000006">
    <property type="protein sequence ID" value="OEJ69511.1"/>
    <property type="molecule type" value="Genomic_DNA"/>
</dbReference>
<keyword evidence="2" id="KW-1185">Reference proteome</keyword>
<sequence length="249" mass="26648">MGGIATAADMVSYRAVYDIRLDSAKNGANISGVTGQLAYGTKDTCTSWLVNQSGTMYFETSSGDVIPQPLGFSSWESSDGTQFRFTSLGEGGDNAILGGAKKGKDGGAGEAQFSKPEAATFPLPAGTLFPAEHTAFILQQALAGKTQFENTVFEGVEVEGAKLLVTFVNPLSERARKLAAGFKIEAMTNPGWNFRLAYFDPASRTGEPILEIEADYLDNGIPVRWIVDYGDFIVEMSMSKIEILPKPGC</sequence>
<dbReference type="Pfam" id="PF08904">
    <property type="entry name" value="EipB_like"/>
    <property type="match status" value="1"/>
</dbReference>
<protein>
    <recommendedName>
        <fullName evidence="3">DUF1849 domain-containing protein</fullName>
    </recommendedName>
</protein>
<evidence type="ECO:0000313" key="2">
    <source>
        <dbReference type="Proteomes" id="UP000095347"/>
    </source>
</evidence>
<dbReference type="AlphaFoldDB" id="A0A1E5QBY9"/>
<proteinExistence type="predicted"/>
<organism evidence="1 2">
    <name type="scientific">Magnetovibrio blakemorei</name>
    <dbReference type="NCBI Taxonomy" id="28181"/>
    <lineage>
        <taxon>Bacteria</taxon>
        <taxon>Pseudomonadati</taxon>
        <taxon>Pseudomonadota</taxon>
        <taxon>Alphaproteobacteria</taxon>
        <taxon>Rhodospirillales</taxon>
        <taxon>Magnetovibrionaceae</taxon>
        <taxon>Magnetovibrio</taxon>
    </lineage>
</organism>
<comment type="caution">
    <text evidence="1">The sequence shown here is derived from an EMBL/GenBank/DDBJ whole genome shotgun (WGS) entry which is preliminary data.</text>
</comment>